<name>A0A177A8N2_9PEZI</name>
<accession>A0A177A8N2</accession>
<dbReference type="RefSeq" id="XP_024322772.1">
    <property type="nucleotide sequence ID" value="XM_024468413.1"/>
</dbReference>
<protein>
    <submittedName>
        <fullName evidence="1">Uncharacterized protein</fullName>
    </submittedName>
</protein>
<evidence type="ECO:0000313" key="1">
    <source>
        <dbReference type="EMBL" id="OAF57483.1"/>
    </source>
</evidence>
<sequence length="102" mass="11405">MGRIPSHFLGNPNFTETYRYFLDSLDQSDYAAYNDQVFYIIPKIVSLESRKRRGLVDPVRLSSSAYMLNELVQLGVTDANPAVSRYARPTTSSALSAPTPTL</sequence>
<proteinExistence type="predicted"/>
<dbReference type="AlphaFoldDB" id="A0A177A8N2"/>
<gene>
    <name evidence="1" type="ORF">VC83_04785</name>
</gene>
<dbReference type="Proteomes" id="UP000077154">
    <property type="component" value="Unassembled WGS sequence"/>
</dbReference>
<reference evidence="1" key="1">
    <citation type="submission" date="2016-03" db="EMBL/GenBank/DDBJ databases">
        <title>Updated assembly of Pseudogymnoascus destructans, the fungus causing white-nose syndrome of bats.</title>
        <authorList>
            <person name="Palmer J.M."/>
            <person name="Drees K.P."/>
            <person name="Foster J.T."/>
            <person name="Lindner D.L."/>
        </authorList>
    </citation>
    <scope>NUCLEOTIDE SEQUENCE [LARGE SCALE GENOMIC DNA]</scope>
    <source>
        <strain evidence="1">20631-21</strain>
    </source>
</reference>
<dbReference type="GeneID" id="36287855"/>
<dbReference type="EMBL" id="KV441400">
    <property type="protein sequence ID" value="OAF57483.1"/>
    <property type="molecule type" value="Genomic_DNA"/>
</dbReference>
<dbReference type="VEuPathDB" id="FungiDB:GMDG_08076"/>
<organism evidence="1">
    <name type="scientific">Pseudogymnoascus destructans</name>
    <dbReference type="NCBI Taxonomy" id="655981"/>
    <lineage>
        <taxon>Eukaryota</taxon>
        <taxon>Fungi</taxon>
        <taxon>Dikarya</taxon>
        <taxon>Ascomycota</taxon>
        <taxon>Pezizomycotina</taxon>
        <taxon>Leotiomycetes</taxon>
        <taxon>Thelebolales</taxon>
        <taxon>Thelebolaceae</taxon>
        <taxon>Pseudogymnoascus</taxon>
    </lineage>
</organism>